<gene>
    <name evidence="1" type="ORF">CCAX7_59610</name>
</gene>
<dbReference type="Proteomes" id="UP000287394">
    <property type="component" value="Chromosome"/>
</dbReference>
<proteinExistence type="predicted"/>
<evidence type="ECO:0000313" key="1">
    <source>
        <dbReference type="EMBL" id="BDI33910.1"/>
    </source>
</evidence>
<name>A0A402CZM0_9BACT</name>
<evidence type="ECO:0000313" key="2">
    <source>
        <dbReference type="Proteomes" id="UP000287394"/>
    </source>
</evidence>
<dbReference type="KEGG" id="ccot:CCAX7_59610"/>
<dbReference type="RefSeq" id="WP_119322769.1">
    <property type="nucleotide sequence ID" value="NZ_AP025739.1"/>
</dbReference>
<sequence length="187" mass="20360">MTTDQPIEERPSDQLTAQDILHLLDAAAATQQRGEPDMGETIDLIRLPSGRVVQRDKKILASSRGLVTQLDVALYRLLTARLVEDGHNGKGVIVDLADLAAIPSWPVADWTYESLRASLYRIHGSVLDLTVSDATTKTVIVESMSRMIDTVQMSGRVRYGDGAEDTICTVDWSDGTVAGLRGNTPIN</sequence>
<protein>
    <submittedName>
        <fullName evidence="1">Uncharacterized protein</fullName>
    </submittedName>
</protein>
<reference evidence="1 2" key="1">
    <citation type="journal article" date="2019" name="Int. J. Syst. Evol. Microbiol.">
        <title>Capsulimonas corticalis gen. nov., sp. nov., an aerobic capsulated bacterium, of a novel bacterial order, Capsulimonadales ord. nov., of the class Armatimonadia of the phylum Armatimonadetes.</title>
        <authorList>
            <person name="Li J."/>
            <person name="Kudo C."/>
            <person name="Tonouchi A."/>
        </authorList>
    </citation>
    <scope>NUCLEOTIDE SEQUENCE [LARGE SCALE GENOMIC DNA]</scope>
    <source>
        <strain evidence="1 2">AX-7</strain>
    </source>
</reference>
<organism evidence="1 2">
    <name type="scientific">Capsulimonas corticalis</name>
    <dbReference type="NCBI Taxonomy" id="2219043"/>
    <lineage>
        <taxon>Bacteria</taxon>
        <taxon>Bacillati</taxon>
        <taxon>Armatimonadota</taxon>
        <taxon>Armatimonadia</taxon>
        <taxon>Capsulimonadales</taxon>
        <taxon>Capsulimonadaceae</taxon>
        <taxon>Capsulimonas</taxon>
    </lineage>
</organism>
<dbReference type="AlphaFoldDB" id="A0A402CZM0"/>
<accession>A0A402CZM0</accession>
<dbReference type="EMBL" id="AP025739">
    <property type="protein sequence ID" value="BDI33910.1"/>
    <property type="molecule type" value="Genomic_DNA"/>
</dbReference>
<keyword evidence="2" id="KW-1185">Reference proteome</keyword>